<dbReference type="Pfam" id="PF25209">
    <property type="entry name" value="Phage_capsid_4"/>
    <property type="match status" value="1"/>
</dbReference>
<protein>
    <submittedName>
        <fullName evidence="1">Uncharacterized protein</fullName>
    </submittedName>
</protein>
<comment type="caution">
    <text evidence="1">The sequence shown here is derived from an EMBL/GenBank/DDBJ whole genome shotgun (WGS) entry which is preliminary data.</text>
</comment>
<keyword evidence="2" id="KW-1185">Reference proteome</keyword>
<dbReference type="Proteomes" id="UP000287188">
    <property type="component" value="Unassembled WGS sequence"/>
</dbReference>
<reference evidence="2" key="1">
    <citation type="submission" date="2018-12" db="EMBL/GenBank/DDBJ databases">
        <title>Tengunoibacter tsumagoiensis gen. nov., sp. nov., Dictyobacter kobayashii sp. nov., D. alpinus sp. nov., and D. joshuensis sp. nov. and description of Dictyobacteraceae fam. nov. within the order Ktedonobacterales isolated from Tengu-no-mugimeshi.</title>
        <authorList>
            <person name="Wang C.M."/>
            <person name="Zheng Y."/>
            <person name="Sakai Y."/>
            <person name="Toyoda A."/>
            <person name="Minakuchi Y."/>
            <person name="Abe K."/>
            <person name="Yokota A."/>
            <person name="Yabe S."/>
        </authorList>
    </citation>
    <scope>NUCLEOTIDE SEQUENCE [LARGE SCALE GENOMIC DNA]</scope>
    <source>
        <strain evidence="2">Uno11</strain>
    </source>
</reference>
<proteinExistence type="predicted"/>
<evidence type="ECO:0000313" key="1">
    <source>
        <dbReference type="EMBL" id="GCE21608.1"/>
    </source>
</evidence>
<gene>
    <name evidence="1" type="ORF">KDK_54080</name>
</gene>
<sequence length="60" mass="6459">MRLGAFGSLPVVAEDTPYSAVTLTDSAATYVPQKRGNLVTISRETILNDDLQAIRQIPPS</sequence>
<evidence type="ECO:0000313" key="2">
    <source>
        <dbReference type="Proteomes" id="UP000287188"/>
    </source>
</evidence>
<dbReference type="AlphaFoldDB" id="A0A402AR88"/>
<organism evidence="1 2">
    <name type="scientific">Dictyobacter kobayashii</name>
    <dbReference type="NCBI Taxonomy" id="2014872"/>
    <lineage>
        <taxon>Bacteria</taxon>
        <taxon>Bacillati</taxon>
        <taxon>Chloroflexota</taxon>
        <taxon>Ktedonobacteria</taxon>
        <taxon>Ktedonobacterales</taxon>
        <taxon>Dictyobacteraceae</taxon>
        <taxon>Dictyobacter</taxon>
    </lineage>
</organism>
<accession>A0A402AR88</accession>
<dbReference type="EMBL" id="BIFS01000001">
    <property type="protein sequence ID" value="GCE21608.1"/>
    <property type="molecule type" value="Genomic_DNA"/>
</dbReference>
<name>A0A402AR88_9CHLR</name>